<dbReference type="PANTHER" id="PTHR30308:SF2">
    <property type="entry name" value="SSRA-BINDING PROTEIN"/>
    <property type="match status" value="1"/>
</dbReference>
<dbReference type="Gene3D" id="2.40.280.10">
    <property type="match status" value="1"/>
</dbReference>
<protein>
    <recommendedName>
        <fullName evidence="3">SsrA-binding protein</fullName>
    </recommendedName>
    <alternativeName>
        <fullName evidence="3">Small protein B</fullName>
    </alternativeName>
</protein>
<dbReference type="PANTHER" id="PTHR30308">
    <property type="entry name" value="TMRNA-BINDING COMPONENT OF TRANS-TRANSLATION TAGGING COMPLEX"/>
    <property type="match status" value="1"/>
</dbReference>
<dbReference type="HAMAP" id="MF_00023">
    <property type="entry name" value="SmpB"/>
    <property type="match status" value="1"/>
</dbReference>
<dbReference type="GO" id="GO:0003723">
    <property type="term" value="F:RNA binding"/>
    <property type="evidence" value="ECO:0007669"/>
    <property type="project" value="UniProtKB-UniRule"/>
</dbReference>
<reference evidence="4 5" key="1">
    <citation type="submission" date="2018-06" db="EMBL/GenBank/DDBJ databases">
        <title>Extensive metabolic versatility and redundancy in microbially diverse, dynamic hydrothermal sediments.</title>
        <authorList>
            <person name="Dombrowski N."/>
            <person name="Teske A."/>
            <person name="Baker B.J."/>
        </authorList>
    </citation>
    <scope>NUCLEOTIDE SEQUENCE [LARGE SCALE GENOMIC DNA]</scope>
    <source>
        <strain evidence="4">B7_G13</strain>
    </source>
</reference>
<evidence type="ECO:0000256" key="3">
    <source>
        <dbReference type="HAMAP-Rule" id="MF_00023"/>
    </source>
</evidence>
<evidence type="ECO:0000313" key="4">
    <source>
        <dbReference type="EMBL" id="RLE08171.1"/>
    </source>
</evidence>
<comment type="caution">
    <text evidence="4">The sequence shown here is derived from an EMBL/GenBank/DDBJ whole genome shotgun (WGS) entry which is preliminary data.</text>
</comment>
<organism evidence="4 5">
    <name type="scientific">Aerophobetes bacterium</name>
    <dbReference type="NCBI Taxonomy" id="2030807"/>
    <lineage>
        <taxon>Bacteria</taxon>
        <taxon>Candidatus Aerophobota</taxon>
    </lineage>
</organism>
<dbReference type="GO" id="GO:0070930">
    <property type="term" value="P:trans-translation-dependent protein tagging"/>
    <property type="evidence" value="ECO:0007669"/>
    <property type="project" value="TreeGrafter"/>
</dbReference>
<sequence>MGLIVNKKARYEYEILRKWEAGIVLKGAEVKSVREGRVSFTNSFIRIKDGEVFLYNLHIASYSNSSQVDYDPKRERKLLLHKNEIKSLIGTLTQKRLTLIPLSVYFKEGKVKLEIGLAKGKRLYDKREKLKEKTVEKEIRRTLKRREKFK</sequence>
<gene>
    <name evidence="3" type="primary">smpB</name>
    <name evidence="4" type="ORF">DRZ78_01600</name>
</gene>
<dbReference type="Proteomes" id="UP000277457">
    <property type="component" value="Unassembled WGS sequence"/>
</dbReference>
<dbReference type="SUPFAM" id="SSF74982">
    <property type="entry name" value="Small protein B (SmpB)"/>
    <property type="match status" value="1"/>
</dbReference>
<evidence type="ECO:0000313" key="5">
    <source>
        <dbReference type="Proteomes" id="UP000277457"/>
    </source>
</evidence>
<proteinExistence type="inferred from homology"/>
<evidence type="ECO:0000256" key="2">
    <source>
        <dbReference type="ARBA" id="ARBA00022884"/>
    </source>
</evidence>
<comment type="function">
    <text evidence="3">Required for rescue of stalled ribosomes mediated by trans-translation. Binds to transfer-messenger RNA (tmRNA), required for stable association of tmRNA with ribosomes. tmRNA and SmpB together mimic tRNA shape, replacing the anticodon stem-loop with SmpB. tmRNA is encoded by the ssrA gene; the 2 termini fold to resemble tRNA(Ala) and it encodes a 'tag peptide', a short internal open reading frame. During trans-translation Ala-aminoacylated tmRNA acts like a tRNA, entering the A-site of stalled ribosomes, displacing the stalled mRNA. The ribosome then switches to translate the ORF on the tmRNA; the nascent peptide is terminated with the 'tag peptide' encoded by the tmRNA and targeted for degradation. The ribosome is freed to recommence translation, which seems to be the essential function of trans-translation.</text>
</comment>
<evidence type="ECO:0000256" key="1">
    <source>
        <dbReference type="ARBA" id="ARBA00022490"/>
    </source>
</evidence>
<comment type="subcellular location">
    <subcellularLocation>
        <location evidence="3">Cytoplasm</location>
    </subcellularLocation>
    <text evidence="3">The tmRNA-SmpB complex associates with stalled 70S ribosomes.</text>
</comment>
<comment type="similarity">
    <text evidence="3">Belongs to the SmpB family.</text>
</comment>
<keyword evidence="1 3" id="KW-0963">Cytoplasm</keyword>
<dbReference type="NCBIfam" id="NF003843">
    <property type="entry name" value="PRK05422.1"/>
    <property type="match status" value="1"/>
</dbReference>
<accession>A0A662D3M0</accession>
<dbReference type="InterPro" id="IPR023620">
    <property type="entry name" value="SmpB"/>
</dbReference>
<keyword evidence="2 3" id="KW-0694">RNA-binding</keyword>
<dbReference type="InterPro" id="IPR000037">
    <property type="entry name" value="SsrA-bd_prot"/>
</dbReference>
<dbReference type="AlphaFoldDB" id="A0A662D3M0"/>
<dbReference type="InterPro" id="IPR020081">
    <property type="entry name" value="SsrA-bd_prot_CS"/>
</dbReference>
<dbReference type="GO" id="GO:0070929">
    <property type="term" value="P:trans-translation"/>
    <property type="evidence" value="ECO:0007669"/>
    <property type="project" value="UniProtKB-UniRule"/>
</dbReference>
<dbReference type="NCBIfam" id="TIGR00086">
    <property type="entry name" value="smpB"/>
    <property type="match status" value="1"/>
</dbReference>
<dbReference type="CDD" id="cd09294">
    <property type="entry name" value="SmpB"/>
    <property type="match status" value="1"/>
</dbReference>
<dbReference type="PROSITE" id="PS01317">
    <property type="entry name" value="SSRP"/>
    <property type="match status" value="1"/>
</dbReference>
<dbReference type="Pfam" id="PF01668">
    <property type="entry name" value="SmpB"/>
    <property type="match status" value="1"/>
</dbReference>
<dbReference type="EMBL" id="QMPY01000041">
    <property type="protein sequence ID" value="RLE08171.1"/>
    <property type="molecule type" value="Genomic_DNA"/>
</dbReference>
<dbReference type="GO" id="GO:0005829">
    <property type="term" value="C:cytosol"/>
    <property type="evidence" value="ECO:0007669"/>
    <property type="project" value="TreeGrafter"/>
</dbReference>
<name>A0A662D3M0_UNCAE</name>